<evidence type="ECO:0000313" key="1">
    <source>
        <dbReference type="EMBL" id="NLR94422.1"/>
    </source>
</evidence>
<keyword evidence="2" id="KW-1185">Reference proteome</keyword>
<accession>A0A7X8SQA9</accession>
<evidence type="ECO:0000313" key="2">
    <source>
        <dbReference type="Proteomes" id="UP000585050"/>
    </source>
</evidence>
<dbReference type="AlphaFoldDB" id="A0A7X8SQA9"/>
<gene>
    <name evidence="1" type="ORF">HGP29_24675</name>
</gene>
<dbReference type="Pfam" id="PF09844">
    <property type="entry name" value="DUF2071"/>
    <property type="match status" value="1"/>
</dbReference>
<organism evidence="1 2">
    <name type="scientific">Flammeovirga agarivorans</name>
    <dbReference type="NCBI Taxonomy" id="2726742"/>
    <lineage>
        <taxon>Bacteria</taxon>
        <taxon>Pseudomonadati</taxon>
        <taxon>Bacteroidota</taxon>
        <taxon>Cytophagia</taxon>
        <taxon>Cytophagales</taxon>
        <taxon>Flammeovirgaceae</taxon>
        <taxon>Flammeovirga</taxon>
    </lineage>
</organism>
<comment type="caution">
    <text evidence="1">The sequence shown here is derived from an EMBL/GenBank/DDBJ whole genome shotgun (WGS) entry which is preliminary data.</text>
</comment>
<protein>
    <recommendedName>
        <fullName evidence="3">DUF2071 domain-containing protein</fullName>
    </recommendedName>
</protein>
<name>A0A7X8SQA9_9BACT</name>
<dbReference type="Proteomes" id="UP000585050">
    <property type="component" value="Unassembled WGS sequence"/>
</dbReference>
<evidence type="ECO:0008006" key="3">
    <source>
        <dbReference type="Google" id="ProtNLM"/>
    </source>
</evidence>
<dbReference type="RefSeq" id="WP_168885133.1">
    <property type="nucleotide sequence ID" value="NZ_JABAIL010000012.1"/>
</dbReference>
<dbReference type="InterPro" id="IPR018644">
    <property type="entry name" value="DUF2071"/>
</dbReference>
<dbReference type="EMBL" id="JABAIL010000012">
    <property type="protein sequence ID" value="NLR94422.1"/>
    <property type="molecule type" value="Genomic_DNA"/>
</dbReference>
<sequence length="264" mass="31182">MISAKTLQERITQRPSKSGIDVNTILEHFAIISYKVPIRKIEHLIPKPFKLWSFKDEAGDEFALVSVVPFKDVDFHFCQLFPFLKFNFFQTNFRTYVIDERDGSYAAWFFGTTLGSVTHILPKYFWNMPWEYGKYSLSFEMEGDRYRKYQVDFSSSFGKGQIDLIGTTKEMTLLEGFKDLDEQYLILTHPVKGYYNLPKQEIGTYEIWHPKFSLYQAKPQNLYFGFLEKLVFLSQKDMNNPHSVLITNQIEFDIFLPPIKLKIY</sequence>
<proteinExistence type="predicted"/>
<reference evidence="1 2" key="1">
    <citation type="submission" date="2020-04" db="EMBL/GenBank/DDBJ databases">
        <title>Flammeovirga sp. SR4, a novel species isolated from seawater.</title>
        <authorList>
            <person name="Wang X."/>
        </authorList>
    </citation>
    <scope>NUCLEOTIDE SEQUENCE [LARGE SCALE GENOMIC DNA]</scope>
    <source>
        <strain evidence="1 2">SR4</strain>
    </source>
</reference>